<keyword evidence="1" id="KW-0812">Transmembrane</keyword>
<accession>A0A2I0WWD2</accession>
<dbReference type="AlphaFoldDB" id="A0A2I0WWD2"/>
<sequence>MEMAFVGQEMMMKLICFGEDSNLDITIGLFMGIFHFKMTLDPILSLLMMLIITWKGY</sequence>
<organism evidence="2 3">
    <name type="scientific">Dendrobium catenatum</name>
    <dbReference type="NCBI Taxonomy" id="906689"/>
    <lineage>
        <taxon>Eukaryota</taxon>
        <taxon>Viridiplantae</taxon>
        <taxon>Streptophyta</taxon>
        <taxon>Embryophyta</taxon>
        <taxon>Tracheophyta</taxon>
        <taxon>Spermatophyta</taxon>
        <taxon>Magnoliopsida</taxon>
        <taxon>Liliopsida</taxon>
        <taxon>Asparagales</taxon>
        <taxon>Orchidaceae</taxon>
        <taxon>Epidendroideae</taxon>
        <taxon>Malaxideae</taxon>
        <taxon>Dendrobiinae</taxon>
        <taxon>Dendrobium</taxon>
    </lineage>
</organism>
<keyword evidence="1" id="KW-1133">Transmembrane helix</keyword>
<dbReference type="Proteomes" id="UP000233837">
    <property type="component" value="Unassembled WGS sequence"/>
</dbReference>
<evidence type="ECO:0000313" key="3">
    <source>
        <dbReference type="Proteomes" id="UP000233837"/>
    </source>
</evidence>
<feature type="transmembrane region" description="Helical" evidence="1">
    <location>
        <begin position="27"/>
        <end position="52"/>
    </location>
</feature>
<reference evidence="2 3" key="2">
    <citation type="journal article" date="2017" name="Nature">
        <title>The Apostasia genome and the evolution of orchids.</title>
        <authorList>
            <person name="Zhang G.Q."/>
            <person name="Liu K.W."/>
            <person name="Li Z."/>
            <person name="Lohaus R."/>
            <person name="Hsiao Y.Y."/>
            <person name="Niu S.C."/>
            <person name="Wang J.Y."/>
            <person name="Lin Y.C."/>
            <person name="Xu Q."/>
            <person name="Chen L.J."/>
            <person name="Yoshida K."/>
            <person name="Fujiwara S."/>
            <person name="Wang Z.W."/>
            <person name="Zhang Y.Q."/>
            <person name="Mitsuda N."/>
            <person name="Wang M."/>
            <person name="Liu G.H."/>
            <person name="Pecoraro L."/>
            <person name="Huang H.X."/>
            <person name="Xiao X.J."/>
            <person name="Lin M."/>
            <person name="Wu X.Y."/>
            <person name="Wu W.L."/>
            <person name="Chen Y.Y."/>
            <person name="Chang S.B."/>
            <person name="Sakamoto S."/>
            <person name="Ohme-Takagi M."/>
            <person name="Yagi M."/>
            <person name="Zeng S.J."/>
            <person name="Shen C.Y."/>
            <person name="Yeh C.M."/>
            <person name="Luo Y.B."/>
            <person name="Tsai W.C."/>
            <person name="Van de Peer Y."/>
            <person name="Liu Z.J."/>
        </authorList>
    </citation>
    <scope>NUCLEOTIDE SEQUENCE [LARGE SCALE GENOMIC DNA]</scope>
    <source>
        <tissue evidence="2">The whole plant</tissue>
    </source>
</reference>
<proteinExistence type="predicted"/>
<reference evidence="2 3" key="1">
    <citation type="journal article" date="2016" name="Sci. Rep.">
        <title>The Dendrobium catenatum Lindl. genome sequence provides insights into polysaccharide synthase, floral development and adaptive evolution.</title>
        <authorList>
            <person name="Zhang G.Q."/>
            <person name="Xu Q."/>
            <person name="Bian C."/>
            <person name="Tsai W.C."/>
            <person name="Yeh C.M."/>
            <person name="Liu K.W."/>
            <person name="Yoshida K."/>
            <person name="Zhang L.S."/>
            <person name="Chang S.B."/>
            <person name="Chen F."/>
            <person name="Shi Y."/>
            <person name="Su Y.Y."/>
            <person name="Zhang Y.Q."/>
            <person name="Chen L.J."/>
            <person name="Yin Y."/>
            <person name="Lin M."/>
            <person name="Huang H."/>
            <person name="Deng H."/>
            <person name="Wang Z.W."/>
            <person name="Zhu S.L."/>
            <person name="Zhao X."/>
            <person name="Deng C."/>
            <person name="Niu S.C."/>
            <person name="Huang J."/>
            <person name="Wang M."/>
            <person name="Liu G.H."/>
            <person name="Yang H.J."/>
            <person name="Xiao X.J."/>
            <person name="Hsiao Y.Y."/>
            <person name="Wu W.L."/>
            <person name="Chen Y.Y."/>
            <person name="Mitsuda N."/>
            <person name="Ohme-Takagi M."/>
            <person name="Luo Y.B."/>
            <person name="Van de Peer Y."/>
            <person name="Liu Z.J."/>
        </authorList>
    </citation>
    <scope>NUCLEOTIDE SEQUENCE [LARGE SCALE GENOMIC DNA]</scope>
    <source>
        <tissue evidence="2">The whole plant</tissue>
    </source>
</reference>
<protein>
    <submittedName>
        <fullName evidence="2">Uncharacterized protein</fullName>
    </submittedName>
</protein>
<evidence type="ECO:0000313" key="2">
    <source>
        <dbReference type="EMBL" id="PKU79953.1"/>
    </source>
</evidence>
<evidence type="ECO:0000256" key="1">
    <source>
        <dbReference type="SAM" id="Phobius"/>
    </source>
</evidence>
<gene>
    <name evidence="2" type="ORF">MA16_Dca025868</name>
</gene>
<dbReference type="EMBL" id="KZ502397">
    <property type="protein sequence ID" value="PKU79953.1"/>
    <property type="molecule type" value="Genomic_DNA"/>
</dbReference>
<keyword evidence="1" id="KW-0472">Membrane</keyword>
<name>A0A2I0WWD2_9ASPA</name>
<keyword evidence="3" id="KW-1185">Reference proteome</keyword>